<comment type="caution">
    <text evidence="1">The sequence shown here is derived from an EMBL/GenBank/DDBJ whole genome shotgun (WGS) entry which is preliminary data.</text>
</comment>
<evidence type="ECO:0000313" key="1">
    <source>
        <dbReference type="EMBL" id="MFA1773555.1"/>
    </source>
</evidence>
<proteinExistence type="predicted"/>
<accession>A0ABV4RNU0</accession>
<dbReference type="Proteomes" id="UP001570846">
    <property type="component" value="Unassembled WGS sequence"/>
</dbReference>
<gene>
    <name evidence="1" type="ORF">ACD591_19805</name>
</gene>
<organism evidence="1 2">
    <name type="scientific">Rufibacter glacialis</name>
    <dbReference type="NCBI Taxonomy" id="1259555"/>
    <lineage>
        <taxon>Bacteria</taxon>
        <taxon>Pseudomonadati</taxon>
        <taxon>Bacteroidota</taxon>
        <taxon>Cytophagia</taxon>
        <taxon>Cytophagales</taxon>
        <taxon>Hymenobacteraceae</taxon>
        <taxon>Rufibacter</taxon>
    </lineage>
</organism>
<evidence type="ECO:0000313" key="2">
    <source>
        <dbReference type="Proteomes" id="UP001570846"/>
    </source>
</evidence>
<protein>
    <submittedName>
        <fullName evidence="1">Uncharacterized protein</fullName>
    </submittedName>
</protein>
<keyword evidence="2" id="KW-1185">Reference proteome</keyword>
<name>A0ABV4RNU0_9BACT</name>
<sequence>FVPEAGAKVRTFFLSAIRWGNFFFLLPPALPASGTASVKSGEALLPERAAKVRSFSFPASPEAKFFFSLFPRLC</sequence>
<feature type="non-terminal residue" evidence="1">
    <location>
        <position position="1"/>
    </location>
</feature>
<dbReference type="RefSeq" id="WP_372428360.1">
    <property type="nucleotide sequence ID" value="NZ_JBGOGF010000014.1"/>
</dbReference>
<reference evidence="1 2" key="1">
    <citation type="submission" date="2024-08" db="EMBL/GenBank/DDBJ databases">
        <authorList>
            <person name="Wei W."/>
        </authorList>
    </citation>
    <scope>NUCLEOTIDE SEQUENCE [LARGE SCALE GENOMIC DNA]</scope>
    <source>
        <strain evidence="1 2">XU2</strain>
    </source>
</reference>
<dbReference type="EMBL" id="JBGOGF010000014">
    <property type="protein sequence ID" value="MFA1773555.1"/>
    <property type="molecule type" value="Genomic_DNA"/>
</dbReference>